<evidence type="ECO:0000256" key="9">
    <source>
        <dbReference type="SAM" id="MobiDB-lite"/>
    </source>
</evidence>
<evidence type="ECO:0000256" key="8">
    <source>
        <dbReference type="ARBA" id="ARBA00046280"/>
    </source>
</evidence>
<keyword evidence="13" id="KW-1185">Reference proteome</keyword>
<evidence type="ECO:0000313" key="12">
    <source>
        <dbReference type="EMBL" id="PWN18484.1"/>
    </source>
</evidence>
<dbReference type="GO" id="GO:0000139">
    <property type="term" value="C:Golgi membrane"/>
    <property type="evidence" value="ECO:0007669"/>
    <property type="project" value="UniProtKB-SubCell"/>
</dbReference>
<dbReference type="AlphaFoldDB" id="A0A316U0T3"/>
<evidence type="ECO:0000256" key="3">
    <source>
        <dbReference type="ARBA" id="ARBA00022692"/>
    </source>
</evidence>
<evidence type="ECO:0000256" key="7">
    <source>
        <dbReference type="ARBA" id="ARBA00023136"/>
    </source>
</evidence>
<evidence type="ECO:0000256" key="6">
    <source>
        <dbReference type="ARBA" id="ARBA00023034"/>
    </source>
</evidence>
<evidence type="ECO:0000256" key="2">
    <source>
        <dbReference type="ARBA" id="ARBA00022448"/>
    </source>
</evidence>
<evidence type="ECO:0000256" key="4">
    <source>
        <dbReference type="ARBA" id="ARBA00022927"/>
    </source>
</evidence>
<dbReference type="STRING" id="1684307.A0A316U0T3"/>
<name>A0A316U0T3_9BASI</name>
<evidence type="ECO:0000256" key="10">
    <source>
        <dbReference type="SAM" id="Phobius"/>
    </source>
</evidence>
<dbReference type="InterPro" id="IPR039899">
    <property type="entry name" value="BET1_SNARE"/>
</dbReference>
<reference evidence="12 13" key="1">
    <citation type="journal article" date="2018" name="Mol. Biol. Evol.">
        <title>Broad Genomic Sampling Reveals a Smut Pathogenic Ancestry of the Fungal Clade Ustilaginomycotina.</title>
        <authorList>
            <person name="Kijpornyongpan T."/>
            <person name="Mondo S.J."/>
            <person name="Barry K."/>
            <person name="Sandor L."/>
            <person name="Lee J."/>
            <person name="Lipzen A."/>
            <person name="Pangilinan J."/>
            <person name="LaButti K."/>
            <person name="Hainaut M."/>
            <person name="Henrissat B."/>
            <person name="Grigoriev I.V."/>
            <person name="Spatafora J.W."/>
            <person name="Aime M.C."/>
        </authorList>
    </citation>
    <scope>NUCLEOTIDE SEQUENCE [LARGE SCALE GENOMIC DNA]</scope>
    <source>
        <strain evidence="12 13">MCA 4718</strain>
    </source>
</reference>
<sequence>MSRRYGAGGVSDRNAMLAGYGYGNYSASPQAPSIGRTASPFEQPYASTSASTSTSAGSASSRHPFASSSSSSAQNQRGGASLPQEDWSEYDRKKFDESPVAPTSSSSSSKWWGGTDRQAEQLEEQNDERLQGLSDRVKILKDITLGIGNEVREGTKELGTLGEAMSGASAFLGGTFQRMNKMAKRQGGWFWNMMGFLLFVCWLFVFLWWWRR</sequence>
<evidence type="ECO:0000259" key="11">
    <source>
        <dbReference type="PROSITE" id="PS50192"/>
    </source>
</evidence>
<keyword evidence="3 10" id="KW-0812">Transmembrane</keyword>
<keyword evidence="4" id="KW-0653">Protein transport</keyword>
<feature type="region of interest" description="Disordered" evidence="9">
    <location>
        <begin position="18"/>
        <end position="128"/>
    </location>
</feature>
<protein>
    <recommendedName>
        <fullName evidence="11">t-SNARE coiled-coil homology domain-containing protein</fullName>
    </recommendedName>
</protein>
<evidence type="ECO:0000256" key="5">
    <source>
        <dbReference type="ARBA" id="ARBA00022989"/>
    </source>
</evidence>
<dbReference type="InterPro" id="IPR000727">
    <property type="entry name" value="T_SNARE_dom"/>
</dbReference>
<keyword evidence="7 10" id="KW-0472">Membrane</keyword>
<dbReference type="GO" id="GO:0015031">
    <property type="term" value="P:protein transport"/>
    <property type="evidence" value="ECO:0007669"/>
    <property type="project" value="UniProtKB-KW"/>
</dbReference>
<organism evidence="12 13">
    <name type="scientific">Pseudomicrostroma glucosiphilum</name>
    <dbReference type="NCBI Taxonomy" id="1684307"/>
    <lineage>
        <taxon>Eukaryota</taxon>
        <taxon>Fungi</taxon>
        <taxon>Dikarya</taxon>
        <taxon>Basidiomycota</taxon>
        <taxon>Ustilaginomycotina</taxon>
        <taxon>Exobasidiomycetes</taxon>
        <taxon>Microstromatales</taxon>
        <taxon>Microstromatales incertae sedis</taxon>
        <taxon>Pseudomicrostroma</taxon>
    </lineage>
</organism>
<dbReference type="OrthoDB" id="261831at2759"/>
<comment type="subcellular location">
    <subcellularLocation>
        <location evidence="8">Endomembrane system</location>
        <topology evidence="8">Single-pass type IV membrane protein</topology>
    </subcellularLocation>
    <subcellularLocation>
        <location evidence="1">Golgi apparatus membrane</location>
    </subcellularLocation>
</comment>
<evidence type="ECO:0000313" key="13">
    <source>
        <dbReference type="Proteomes" id="UP000245942"/>
    </source>
</evidence>
<dbReference type="EMBL" id="KZ819336">
    <property type="protein sequence ID" value="PWN18484.1"/>
    <property type="molecule type" value="Genomic_DNA"/>
</dbReference>
<feature type="compositionally biased region" description="Low complexity" evidence="9">
    <location>
        <begin position="46"/>
        <end position="73"/>
    </location>
</feature>
<keyword evidence="6" id="KW-0333">Golgi apparatus</keyword>
<dbReference type="RefSeq" id="XP_025345644.1">
    <property type="nucleotide sequence ID" value="XM_025493281.1"/>
</dbReference>
<accession>A0A316U0T3</accession>
<dbReference type="PANTHER" id="PTHR12791">
    <property type="entry name" value="GOLGI SNARE BET1-RELATED"/>
    <property type="match status" value="1"/>
</dbReference>
<keyword evidence="2" id="KW-0813">Transport</keyword>
<feature type="transmembrane region" description="Helical" evidence="10">
    <location>
        <begin position="189"/>
        <end position="210"/>
    </location>
</feature>
<dbReference type="GeneID" id="37015015"/>
<proteinExistence type="predicted"/>
<dbReference type="Gene3D" id="1.20.5.110">
    <property type="match status" value="1"/>
</dbReference>
<gene>
    <name evidence="12" type="ORF">BCV69DRAFT_285114</name>
</gene>
<dbReference type="CDD" id="cd15853">
    <property type="entry name" value="SNARE_Bet1"/>
    <property type="match status" value="1"/>
</dbReference>
<keyword evidence="5 10" id="KW-1133">Transmembrane helix</keyword>
<dbReference type="SUPFAM" id="SSF58038">
    <property type="entry name" value="SNARE fusion complex"/>
    <property type="match status" value="1"/>
</dbReference>
<dbReference type="PROSITE" id="PS50192">
    <property type="entry name" value="T_SNARE"/>
    <property type="match status" value="1"/>
</dbReference>
<evidence type="ECO:0000256" key="1">
    <source>
        <dbReference type="ARBA" id="ARBA00004394"/>
    </source>
</evidence>
<dbReference type="Proteomes" id="UP000245942">
    <property type="component" value="Unassembled WGS sequence"/>
</dbReference>
<feature type="domain" description="T-SNARE coiled-coil homology" evidence="11">
    <location>
        <begin position="120"/>
        <end position="182"/>
    </location>
</feature>